<comment type="caution">
    <text evidence="2">The sequence shown here is derived from an EMBL/GenBank/DDBJ whole genome shotgun (WGS) entry which is preliminary data.</text>
</comment>
<sequence>MHARMQDAMIYVRKYGRPGQFITFTCNPKLYVIAKEFMPGQSAYDRPDHIARVYHLKLGKLMNVITKGQVLGAVCCHMHTVEWQKRGLPHARILLLLCDKIEATEIDHLISAEIPDPSADPELYKIVTTNMIHGPCWLHYNYTSCHNSDGKCTREYPRDFLSETITESHCYLLYR</sequence>
<evidence type="ECO:0000259" key="1">
    <source>
        <dbReference type="Pfam" id="PF14214"/>
    </source>
</evidence>
<reference evidence="2" key="1">
    <citation type="submission" date="2021-01" db="EMBL/GenBank/DDBJ databases">
        <authorList>
            <person name="Li R."/>
            <person name="Bekaert M."/>
        </authorList>
    </citation>
    <scope>NUCLEOTIDE SEQUENCE</scope>
    <source>
        <strain evidence="2">Farmed</strain>
    </source>
</reference>
<dbReference type="AlphaFoldDB" id="A0A812B6D9"/>
<evidence type="ECO:0000313" key="3">
    <source>
        <dbReference type="Proteomes" id="UP000597762"/>
    </source>
</evidence>
<name>A0A812B6D9_ACAPH</name>
<evidence type="ECO:0000313" key="2">
    <source>
        <dbReference type="EMBL" id="CAE1169597.1"/>
    </source>
</evidence>
<dbReference type="InterPro" id="IPR025476">
    <property type="entry name" value="Helitron_helicase-like"/>
</dbReference>
<dbReference type="OrthoDB" id="6151730at2759"/>
<keyword evidence="3" id="KW-1185">Reference proteome</keyword>
<protein>
    <recommendedName>
        <fullName evidence="1">Helitron helicase-like domain-containing protein</fullName>
    </recommendedName>
</protein>
<accession>A0A812B6D9</accession>
<dbReference type="EMBL" id="CAHIKZ030000347">
    <property type="protein sequence ID" value="CAE1169597.1"/>
    <property type="molecule type" value="Genomic_DNA"/>
</dbReference>
<feature type="domain" description="Helitron helicase-like" evidence="1">
    <location>
        <begin position="1"/>
        <end position="95"/>
    </location>
</feature>
<dbReference type="Proteomes" id="UP000597762">
    <property type="component" value="Unassembled WGS sequence"/>
</dbReference>
<proteinExistence type="predicted"/>
<organism evidence="2 3">
    <name type="scientific">Acanthosepion pharaonis</name>
    <name type="common">Pharaoh cuttlefish</name>
    <name type="synonym">Sepia pharaonis</name>
    <dbReference type="NCBI Taxonomy" id="158019"/>
    <lineage>
        <taxon>Eukaryota</taxon>
        <taxon>Metazoa</taxon>
        <taxon>Spiralia</taxon>
        <taxon>Lophotrochozoa</taxon>
        <taxon>Mollusca</taxon>
        <taxon>Cephalopoda</taxon>
        <taxon>Coleoidea</taxon>
        <taxon>Decapodiformes</taxon>
        <taxon>Sepiida</taxon>
        <taxon>Sepiina</taxon>
        <taxon>Sepiidae</taxon>
        <taxon>Acanthosepion</taxon>
    </lineage>
</organism>
<dbReference type="Pfam" id="PF14214">
    <property type="entry name" value="Helitron_like_N"/>
    <property type="match status" value="1"/>
</dbReference>
<gene>
    <name evidence="2" type="ORF">SPHA_10694</name>
</gene>